<reference evidence="7" key="1">
    <citation type="submission" date="2018-04" db="EMBL/GenBank/DDBJ databases">
        <authorList>
            <person name="Liu S."/>
            <person name="Wang Z."/>
            <person name="Li J."/>
        </authorList>
    </citation>
    <scope>NUCLEOTIDE SEQUENCE [LARGE SCALE GENOMIC DNA]</scope>
    <source>
        <strain evidence="7">622</strain>
    </source>
</reference>
<dbReference type="InterPro" id="IPR017871">
    <property type="entry name" value="ABC_transporter-like_CS"/>
</dbReference>
<dbReference type="Gene3D" id="3.40.50.300">
    <property type="entry name" value="P-loop containing nucleotide triphosphate hydrolases"/>
    <property type="match status" value="1"/>
</dbReference>
<dbReference type="PROSITE" id="PS00211">
    <property type="entry name" value="ABC_TRANSPORTER_1"/>
    <property type="match status" value="1"/>
</dbReference>
<dbReference type="InterPro" id="IPR027417">
    <property type="entry name" value="P-loop_NTPase"/>
</dbReference>
<dbReference type="SUPFAM" id="SSF52540">
    <property type="entry name" value="P-loop containing nucleoside triphosphate hydrolases"/>
    <property type="match status" value="1"/>
</dbReference>
<keyword evidence="2" id="KW-0547">Nucleotide-binding</keyword>
<dbReference type="CDD" id="cd03214">
    <property type="entry name" value="ABC_Iron-Siderophores_B12_Hemin"/>
    <property type="match status" value="1"/>
</dbReference>
<comment type="caution">
    <text evidence="6">The sequence shown here is derived from an EMBL/GenBank/DDBJ whole genome shotgun (WGS) entry which is preliminary data.</text>
</comment>
<keyword evidence="7" id="KW-1185">Reference proteome</keyword>
<evidence type="ECO:0000259" key="5">
    <source>
        <dbReference type="PROSITE" id="PS50893"/>
    </source>
</evidence>
<evidence type="ECO:0000313" key="6">
    <source>
        <dbReference type="EMBL" id="PWC07876.1"/>
    </source>
</evidence>
<dbReference type="EMBL" id="QEFB01000001">
    <property type="protein sequence ID" value="PWC07876.1"/>
    <property type="molecule type" value="Genomic_DNA"/>
</dbReference>
<dbReference type="GO" id="GO:0005524">
    <property type="term" value="F:ATP binding"/>
    <property type="evidence" value="ECO:0007669"/>
    <property type="project" value="UniProtKB-KW"/>
</dbReference>
<evidence type="ECO:0000256" key="3">
    <source>
        <dbReference type="ARBA" id="ARBA00022840"/>
    </source>
</evidence>
<name>A0A2U1TG89_9MICO</name>
<dbReference type="FunFam" id="3.40.50.300:FF:000134">
    <property type="entry name" value="Iron-enterobactin ABC transporter ATP-binding protein"/>
    <property type="match status" value="1"/>
</dbReference>
<dbReference type="InterPro" id="IPR003593">
    <property type="entry name" value="AAA+_ATPase"/>
</dbReference>
<feature type="region of interest" description="Disordered" evidence="4">
    <location>
        <begin position="253"/>
        <end position="273"/>
    </location>
</feature>
<organism evidence="6 7">
    <name type="scientific">Mycetocola zhujimingii</name>
    <dbReference type="NCBI Taxonomy" id="2079792"/>
    <lineage>
        <taxon>Bacteria</taxon>
        <taxon>Bacillati</taxon>
        <taxon>Actinomycetota</taxon>
        <taxon>Actinomycetes</taxon>
        <taxon>Micrococcales</taxon>
        <taxon>Microbacteriaceae</taxon>
        <taxon>Mycetocola</taxon>
    </lineage>
</organism>
<evidence type="ECO:0000313" key="7">
    <source>
        <dbReference type="Proteomes" id="UP000244962"/>
    </source>
</evidence>
<sequence>MILATGVSHAYSGVDVLRDAALTAAHGEVIGLIGPNGSGKTTLLRTLYRALTPDQGTIRVDGVSIDSVRPRELARALAVVVQEPAGELPLSVTDTVMLGRIPHLGTWQRQSQRDIDIAAEALDQVGAEHLVDRDFGDLSGGEKQRVLIARALAQQATHLLMDEPTNHLDIHFQHEILALVRQLGVTTVVVLHDLNLAARYCDGLVLLDRGEVVTSGTIDDVLQPTVLEPVYGIRMQRLVAEDGCPQLLFRSLREPHPQTHTHGSREHVEARVR</sequence>
<dbReference type="InterPro" id="IPR003439">
    <property type="entry name" value="ABC_transporter-like_ATP-bd"/>
</dbReference>
<evidence type="ECO:0000256" key="1">
    <source>
        <dbReference type="ARBA" id="ARBA00022448"/>
    </source>
</evidence>
<evidence type="ECO:0000256" key="4">
    <source>
        <dbReference type="SAM" id="MobiDB-lite"/>
    </source>
</evidence>
<dbReference type="RefSeq" id="WP_108961838.1">
    <property type="nucleotide sequence ID" value="NZ_QEFB01000001.1"/>
</dbReference>
<keyword evidence="1" id="KW-0813">Transport</keyword>
<accession>A0A2U1TG89</accession>
<dbReference type="PANTHER" id="PTHR42794">
    <property type="entry name" value="HEMIN IMPORT ATP-BINDING PROTEIN HMUV"/>
    <property type="match status" value="1"/>
</dbReference>
<dbReference type="Pfam" id="PF00005">
    <property type="entry name" value="ABC_tran"/>
    <property type="match status" value="1"/>
</dbReference>
<proteinExistence type="predicted"/>
<dbReference type="PROSITE" id="PS50893">
    <property type="entry name" value="ABC_TRANSPORTER_2"/>
    <property type="match status" value="1"/>
</dbReference>
<dbReference type="GO" id="GO:0016887">
    <property type="term" value="F:ATP hydrolysis activity"/>
    <property type="evidence" value="ECO:0007669"/>
    <property type="project" value="InterPro"/>
</dbReference>
<dbReference type="PANTHER" id="PTHR42794:SF2">
    <property type="entry name" value="ABC TRANSPORTER ATP-BINDING PROTEIN"/>
    <property type="match status" value="1"/>
</dbReference>
<dbReference type="Proteomes" id="UP000244962">
    <property type="component" value="Unassembled WGS sequence"/>
</dbReference>
<gene>
    <name evidence="6" type="ORF">DF223_00475</name>
</gene>
<feature type="domain" description="ABC transporter" evidence="5">
    <location>
        <begin position="2"/>
        <end position="234"/>
    </location>
</feature>
<dbReference type="SMART" id="SM00382">
    <property type="entry name" value="AAA"/>
    <property type="match status" value="1"/>
</dbReference>
<keyword evidence="3" id="KW-0067">ATP-binding</keyword>
<evidence type="ECO:0000256" key="2">
    <source>
        <dbReference type="ARBA" id="ARBA00022741"/>
    </source>
</evidence>
<protein>
    <submittedName>
        <fullName evidence="6">Histidinol phosphatase</fullName>
    </submittedName>
</protein>
<dbReference type="AlphaFoldDB" id="A0A2U1TG89"/>